<organism evidence="1 2">
    <name type="scientific">Pistacia integerrima</name>
    <dbReference type="NCBI Taxonomy" id="434235"/>
    <lineage>
        <taxon>Eukaryota</taxon>
        <taxon>Viridiplantae</taxon>
        <taxon>Streptophyta</taxon>
        <taxon>Embryophyta</taxon>
        <taxon>Tracheophyta</taxon>
        <taxon>Spermatophyta</taxon>
        <taxon>Magnoliopsida</taxon>
        <taxon>eudicotyledons</taxon>
        <taxon>Gunneridae</taxon>
        <taxon>Pentapetalae</taxon>
        <taxon>rosids</taxon>
        <taxon>malvids</taxon>
        <taxon>Sapindales</taxon>
        <taxon>Anacardiaceae</taxon>
        <taxon>Pistacia</taxon>
    </lineage>
</organism>
<sequence length="54" mass="6181">MFMVALTIKLTAGDSGSESGETPRRQGETESFSWWGFICLPLYQLVIPFWARLR</sequence>
<dbReference type="EMBL" id="CM047747">
    <property type="protein sequence ID" value="KAJ0017100.1"/>
    <property type="molecule type" value="Genomic_DNA"/>
</dbReference>
<keyword evidence="2" id="KW-1185">Reference proteome</keyword>
<reference evidence="2" key="1">
    <citation type="journal article" date="2023" name="G3 (Bethesda)">
        <title>Genome assembly and association tests identify interacting loci associated with vigor, precocity, and sex in interspecific pistachio rootstocks.</title>
        <authorList>
            <person name="Palmer W."/>
            <person name="Jacygrad E."/>
            <person name="Sagayaradj S."/>
            <person name="Cavanaugh K."/>
            <person name="Han R."/>
            <person name="Bertier L."/>
            <person name="Beede B."/>
            <person name="Kafkas S."/>
            <person name="Golino D."/>
            <person name="Preece J."/>
            <person name="Michelmore R."/>
        </authorList>
    </citation>
    <scope>NUCLEOTIDE SEQUENCE [LARGE SCALE GENOMIC DNA]</scope>
</reference>
<name>A0ACC0XHY1_9ROSI</name>
<evidence type="ECO:0000313" key="1">
    <source>
        <dbReference type="EMBL" id="KAJ0017100.1"/>
    </source>
</evidence>
<protein>
    <submittedName>
        <fullName evidence="1">Uncharacterized protein</fullName>
    </submittedName>
</protein>
<proteinExistence type="predicted"/>
<accession>A0ACC0XHY1</accession>
<gene>
    <name evidence="1" type="ORF">Pint_09954</name>
</gene>
<dbReference type="Proteomes" id="UP001163603">
    <property type="component" value="Chromosome 12"/>
</dbReference>
<comment type="caution">
    <text evidence="1">The sequence shown here is derived from an EMBL/GenBank/DDBJ whole genome shotgun (WGS) entry which is preliminary data.</text>
</comment>
<evidence type="ECO:0000313" key="2">
    <source>
        <dbReference type="Proteomes" id="UP001163603"/>
    </source>
</evidence>